<dbReference type="InterPro" id="IPR000375">
    <property type="entry name" value="Dynamin_stalk"/>
</dbReference>
<feature type="compositionally biased region" description="Low complexity" evidence="4">
    <location>
        <begin position="748"/>
        <end position="763"/>
    </location>
</feature>
<keyword evidence="2" id="KW-0342">GTP-binding</keyword>
<feature type="coiled-coil region" evidence="3">
    <location>
        <begin position="319"/>
        <end position="346"/>
    </location>
</feature>
<dbReference type="GO" id="GO:0008017">
    <property type="term" value="F:microtubule binding"/>
    <property type="evidence" value="ECO:0007669"/>
    <property type="project" value="TreeGrafter"/>
</dbReference>
<dbReference type="Pfam" id="PF00350">
    <property type="entry name" value="Dynamin_N"/>
    <property type="match status" value="1"/>
</dbReference>
<evidence type="ECO:0000259" key="6">
    <source>
        <dbReference type="PROSITE" id="PS51718"/>
    </source>
</evidence>
<dbReference type="SMART" id="SM00053">
    <property type="entry name" value="DYNc"/>
    <property type="match status" value="1"/>
</dbReference>
<dbReference type="OrthoDB" id="415706at2759"/>
<dbReference type="FunFam" id="3.40.50.300:FF:001425">
    <property type="entry name" value="Dynamin GTPase, putative"/>
    <property type="match status" value="1"/>
</dbReference>
<dbReference type="InterPro" id="IPR022812">
    <property type="entry name" value="Dynamin"/>
</dbReference>
<evidence type="ECO:0000256" key="3">
    <source>
        <dbReference type="SAM" id="Coils"/>
    </source>
</evidence>
<dbReference type="EMBL" id="CAJPDS010000042">
    <property type="protein sequence ID" value="CAF9926580.1"/>
    <property type="molecule type" value="Genomic_DNA"/>
</dbReference>
<organism evidence="7 8">
    <name type="scientific">Heterodermia speciosa</name>
    <dbReference type="NCBI Taxonomy" id="116794"/>
    <lineage>
        <taxon>Eukaryota</taxon>
        <taxon>Fungi</taxon>
        <taxon>Dikarya</taxon>
        <taxon>Ascomycota</taxon>
        <taxon>Pezizomycotina</taxon>
        <taxon>Lecanoromycetes</taxon>
        <taxon>OSLEUM clade</taxon>
        <taxon>Lecanoromycetidae</taxon>
        <taxon>Caliciales</taxon>
        <taxon>Physciaceae</taxon>
        <taxon>Heterodermia</taxon>
    </lineage>
</organism>
<dbReference type="GO" id="GO:0005525">
    <property type="term" value="F:GTP binding"/>
    <property type="evidence" value="ECO:0007669"/>
    <property type="project" value="InterPro"/>
</dbReference>
<gene>
    <name evidence="7" type="ORF">HETSPECPRED_006359</name>
</gene>
<evidence type="ECO:0000313" key="8">
    <source>
        <dbReference type="Proteomes" id="UP000664521"/>
    </source>
</evidence>
<dbReference type="Gene3D" id="3.40.50.300">
    <property type="entry name" value="P-loop containing nucleotide triphosphate hydrolases"/>
    <property type="match status" value="1"/>
</dbReference>
<dbReference type="PROSITE" id="PS51388">
    <property type="entry name" value="GED"/>
    <property type="match status" value="1"/>
</dbReference>
<feature type="compositionally biased region" description="Basic and acidic residues" evidence="4">
    <location>
        <begin position="729"/>
        <end position="747"/>
    </location>
</feature>
<keyword evidence="1" id="KW-0547">Nucleotide-binding</keyword>
<dbReference type="GO" id="GO:0005874">
    <property type="term" value="C:microtubule"/>
    <property type="evidence" value="ECO:0007669"/>
    <property type="project" value="TreeGrafter"/>
</dbReference>
<protein>
    <submittedName>
        <fullName evidence="7">Uncharacterized protein</fullName>
    </submittedName>
</protein>
<dbReference type="PROSITE" id="PS51718">
    <property type="entry name" value="G_DYNAMIN_2"/>
    <property type="match status" value="1"/>
</dbReference>
<keyword evidence="8" id="KW-1185">Reference proteome</keyword>
<dbReference type="InterPro" id="IPR030381">
    <property type="entry name" value="G_DYNAMIN_dom"/>
</dbReference>
<dbReference type="GO" id="GO:0048312">
    <property type="term" value="P:intracellular distribution of mitochondria"/>
    <property type="evidence" value="ECO:0007669"/>
    <property type="project" value="TreeGrafter"/>
</dbReference>
<dbReference type="SUPFAM" id="SSF52540">
    <property type="entry name" value="P-loop containing nucleoside triphosphate hydrolases"/>
    <property type="match status" value="1"/>
</dbReference>
<dbReference type="Pfam" id="PF01031">
    <property type="entry name" value="Dynamin_M"/>
    <property type="match status" value="1"/>
</dbReference>
<dbReference type="InterPro" id="IPR027417">
    <property type="entry name" value="P-loop_NTPase"/>
</dbReference>
<evidence type="ECO:0000256" key="1">
    <source>
        <dbReference type="ARBA" id="ARBA00022741"/>
    </source>
</evidence>
<dbReference type="InterPro" id="IPR001401">
    <property type="entry name" value="Dynamin_GTPase"/>
</dbReference>
<dbReference type="GO" id="GO:0016020">
    <property type="term" value="C:membrane"/>
    <property type="evidence" value="ECO:0007669"/>
    <property type="project" value="TreeGrafter"/>
</dbReference>
<sequence length="880" mass="98343">MAQDQTHLLQSSDQLKLLDEVDKLRSQGISHYLSLPQLVVVGDQSSGKSSVLGAISGITFPTKDELCTCFATEVILRKATSVTITVNIIPSKNRTPAEEAKLKGFNKTLGDLEEFEAVVDKAKEAMGISDTAGAFSNDVLRVEISGPDKPHLTIVDLPGLIHSENKKQSAADVKLVWGMVRAYMENKRSIILAIISAKNDYANQAILKLAKEIDSGGTRTLGVITKPDMLPVGSESERSFVGLSKNEDIVFRLGWHIVRNRNYEERNESNETRDANEAAFFSEGIWKNLARTMVGIKTLRTRLSKVLLDQIKAELPDLVLEIENNLEDCETKLAKLGTKRTTIEEQRFFLLKIGQSFQALAKAAVGGAYDDAFFGDSSSDLDYSKRLRAVVQNLNLDFADTMRESGQHRQICEERTRENEEDLEEGRAITRADFEAEILLQLKSSRGRELPGMFNPMIVGEIFRQQSRPWGEIASDHAHGVWEAVKTFLGLALGTCSQRQGLLNRYRNGNADKKSIGALTDEDTVDGLFREIIEPLMRERLKNLDLRMEEVLLPYIHGHPITYNHYFTETIQAIRQQRQEDMFKNRLSRKFGSPLPKSLAITDLVSTVTAPSEANMDKFACSEILLCMEAYYKVAMKVLVDNVAVQAIEACLMTHLPDIISPASVMQMDEETIRRIAAESDESQELREQLNRKATVLKAGLEICKRYTGRRATTSLGLATIPTPAPRRQTREGEPKEEPVREKDADRNSPLSRRSSANSSDSLGPRAPQAVRGSDSLPSEPPAFNELSPSEPRVPTFSQWNSFSHRQPAISEISSIPSPEPVVETPRRSMKYKKKSRRGVFEETPVAERAYPKEPVIESWSEVPSPEIEVSKLAPNDVSW</sequence>
<dbReference type="InterPro" id="IPR045063">
    <property type="entry name" value="Dynamin_N"/>
</dbReference>
<accession>A0A8H3FMN0</accession>
<proteinExistence type="predicted"/>
<dbReference type="GO" id="GO:0016559">
    <property type="term" value="P:peroxisome fission"/>
    <property type="evidence" value="ECO:0007669"/>
    <property type="project" value="TreeGrafter"/>
</dbReference>
<feature type="compositionally biased region" description="Basic residues" evidence="4">
    <location>
        <begin position="828"/>
        <end position="838"/>
    </location>
</feature>
<dbReference type="InterPro" id="IPR020850">
    <property type="entry name" value="GED_dom"/>
</dbReference>
<feature type="compositionally biased region" description="Polar residues" evidence="4">
    <location>
        <begin position="796"/>
        <end position="805"/>
    </location>
</feature>
<dbReference type="AlphaFoldDB" id="A0A8H3FMN0"/>
<evidence type="ECO:0000259" key="5">
    <source>
        <dbReference type="PROSITE" id="PS51388"/>
    </source>
</evidence>
<keyword evidence="3" id="KW-0175">Coiled coil</keyword>
<evidence type="ECO:0000313" key="7">
    <source>
        <dbReference type="EMBL" id="CAF9926580.1"/>
    </source>
</evidence>
<dbReference type="GO" id="GO:0000266">
    <property type="term" value="P:mitochondrial fission"/>
    <property type="evidence" value="ECO:0007669"/>
    <property type="project" value="TreeGrafter"/>
</dbReference>
<dbReference type="PRINTS" id="PR00195">
    <property type="entry name" value="DYNAMIN"/>
</dbReference>
<dbReference type="Proteomes" id="UP000664521">
    <property type="component" value="Unassembled WGS sequence"/>
</dbReference>
<dbReference type="GO" id="GO:0005739">
    <property type="term" value="C:mitochondrion"/>
    <property type="evidence" value="ECO:0007669"/>
    <property type="project" value="TreeGrafter"/>
</dbReference>
<reference evidence="7" key="1">
    <citation type="submission" date="2021-03" db="EMBL/GenBank/DDBJ databases">
        <authorList>
            <person name="Tagirdzhanova G."/>
        </authorList>
    </citation>
    <scope>NUCLEOTIDE SEQUENCE</scope>
</reference>
<dbReference type="CDD" id="cd08771">
    <property type="entry name" value="DLP_1"/>
    <property type="match status" value="1"/>
</dbReference>
<feature type="domain" description="Dynamin-type G" evidence="6">
    <location>
        <begin position="32"/>
        <end position="316"/>
    </location>
</feature>
<dbReference type="PANTHER" id="PTHR11566:SF21">
    <property type="entry name" value="DYNAMIN RELATED PROTEIN 1, ISOFORM A"/>
    <property type="match status" value="1"/>
</dbReference>
<dbReference type="PANTHER" id="PTHR11566">
    <property type="entry name" value="DYNAMIN"/>
    <property type="match status" value="1"/>
</dbReference>
<feature type="region of interest" description="Disordered" evidence="4">
    <location>
        <begin position="715"/>
        <end position="840"/>
    </location>
</feature>
<feature type="compositionally biased region" description="Low complexity" evidence="4">
    <location>
        <begin position="810"/>
        <end position="824"/>
    </location>
</feature>
<name>A0A8H3FMN0_9LECA</name>
<feature type="domain" description="GED" evidence="5">
    <location>
        <begin position="621"/>
        <end position="712"/>
    </location>
</feature>
<evidence type="ECO:0000256" key="2">
    <source>
        <dbReference type="ARBA" id="ARBA00023134"/>
    </source>
</evidence>
<dbReference type="GO" id="GO:0003924">
    <property type="term" value="F:GTPase activity"/>
    <property type="evidence" value="ECO:0007669"/>
    <property type="project" value="InterPro"/>
</dbReference>
<comment type="caution">
    <text evidence="7">The sequence shown here is derived from an EMBL/GenBank/DDBJ whole genome shotgun (WGS) entry which is preliminary data.</text>
</comment>
<evidence type="ECO:0000256" key="4">
    <source>
        <dbReference type="SAM" id="MobiDB-lite"/>
    </source>
</evidence>
<dbReference type="GO" id="GO:0006897">
    <property type="term" value="P:endocytosis"/>
    <property type="evidence" value="ECO:0007669"/>
    <property type="project" value="TreeGrafter"/>
</dbReference>